<proteinExistence type="predicted"/>
<dbReference type="OrthoDB" id="4378081at2"/>
<dbReference type="EMBL" id="QZVT01000006">
    <property type="protein sequence ID" value="RJT78278.1"/>
    <property type="molecule type" value="Genomic_DNA"/>
</dbReference>
<gene>
    <name evidence="1" type="ORF">D6T63_12155</name>
</gene>
<comment type="caution">
    <text evidence="1">The sequence shown here is derived from an EMBL/GenBank/DDBJ whole genome shotgun (WGS) entry which is preliminary data.</text>
</comment>
<dbReference type="Proteomes" id="UP000272560">
    <property type="component" value="Unassembled WGS sequence"/>
</dbReference>
<organism evidence="1 2">
    <name type="scientific">Arthrobacter cheniae</name>
    <dbReference type="NCBI Taxonomy" id="1258888"/>
    <lineage>
        <taxon>Bacteria</taxon>
        <taxon>Bacillati</taxon>
        <taxon>Actinomycetota</taxon>
        <taxon>Actinomycetes</taxon>
        <taxon>Micrococcales</taxon>
        <taxon>Micrococcaceae</taxon>
        <taxon>Arthrobacter</taxon>
    </lineage>
</organism>
<accession>A0A3A5M1X2</accession>
<evidence type="ECO:0008006" key="3">
    <source>
        <dbReference type="Google" id="ProtNLM"/>
    </source>
</evidence>
<reference evidence="1 2" key="1">
    <citation type="submission" date="2018-09" db="EMBL/GenBank/DDBJ databases">
        <title>Novel species of Arthrobacter.</title>
        <authorList>
            <person name="Liu Q."/>
            <person name="Xin Y.-H."/>
        </authorList>
    </citation>
    <scope>NUCLEOTIDE SEQUENCE [LARGE SCALE GENOMIC DNA]</scope>
    <source>
        <strain evidence="1 2">Hz2</strain>
    </source>
</reference>
<evidence type="ECO:0000313" key="2">
    <source>
        <dbReference type="Proteomes" id="UP000272560"/>
    </source>
</evidence>
<name>A0A3A5M1X2_9MICC</name>
<dbReference type="RefSeq" id="WP_120149324.1">
    <property type="nucleotide sequence ID" value="NZ_QZVT01000006.1"/>
</dbReference>
<dbReference type="AlphaFoldDB" id="A0A3A5M1X2"/>
<protein>
    <recommendedName>
        <fullName evidence="3">Major capsid protein</fullName>
    </recommendedName>
</protein>
<sequence>MARGYNAFADIVKTTTDGVDLNQIWREFQETLSIVNTQRSGLASLFTYTTNAPAEEVAQTAGSEDDFEESSEFGVPKAIRNGCEIIKVGFPLRWFDAATRFTTAFLRDAPAAQVEAVHARALESDNRLVFKAVLRALLVQTTVATRAKNEDGTPIYALWDGAADSVPPKFEGNNHAAGHTHYLTSQSATIDGVDLRDLIRHVTHHGYGSPKGDQMLILVNPIEGETVQNLRVANGSPFDFIPSAGAPSYLTNEVLVGDRPPAEFNGLKVLGGFGEAWIVESYLVPQGYVISLASGGPGSPRNPLALREHPRPEFQGLRQIPGAADYPLMNSYYARGFGVGAANRGAAAVMQVTTNVAYTSPAI</sequence>
<keyword evidence="2" id="KW-1185">Reference proteome</keyword>
<evidence type="ECO:0000313" key="1">
    <source>
        <dbReference type="EMBL" id="RJT78278.1"/>
    </source>
</evidence>